<sequence length="47" mass="5251">MAILARNFQYMQRSPRRCPGRCPRQNESAAPAASTLEARLDTALSFP</sequence>
<evidence type="ECO:0000313" key="2">
    <source>
        <dbReference type="EMBL" id="CAN99265.1"/>
    </source>
</evidence>
<accession>A9GA03</accession>
<organism evidence="2 3">
    <name type="scientific">Sorangium cellulosum (strain So ce56)</name>
    <name type="common">Polyangium cellulosum (strain So ce56)</name>
    <dbReference type="NCBI Taxonomy" id="448385"/>
    <lineage>
        <taxon>Bacteria</taxon>
        <taxon>Pseudomonadati</taxon>
        <taxon>Myxococcota</taxon>
        <taxon>Polyangia</taxon>
        <taxon>Polyangiales</taxon>
        <taxon>Polyangiaceae</taxon>
        <taxon>Sorangium</taxon>
    </lineage>
</organism>
<dbReference type="AlphaFoldDB" id="A9GA03"/>
<reference evidence="2 3" key="1">
    <citation type="journal article" date="2007" name="Nat. Biotechnol.">
        <title>Complete genome sequence of the myxobacterium Sorangium cellulosum.</title>
        <authorList>
            <person name="Schneiker S."/>
            <person name="Perlova O."/>
            <person name="Kaiser O."/>
            <person name="Gerth K."/>
            <person name="Alici A."/>
            <person name="Altmeyer M.O."/>
            <person name="Bartels D."/>
            <person name="Bekel T."/>
            <person name="Beyer S."/>
            <person name="Bode E."/>
            <person name="Bode H.B."/>
            <person name="Bolten C.J."/>
            <person name="Choudhuri J.V."/>
            <person name="Doss S."/>
            <person name="Elnakady Y.A."/>
            <person name="Frank B."/>
            <person name="Gaigalat L."/>
            <person name="Goesmann A."/>
            <person name="Groeger C."/>
            <person name="Gross F."/>
            <person name="Jelsbak L."/>
            <person name="Jelsbak L."/>
            <person name="Kalinowski J."/>
            <person name="Kegler C."/>
            <person name="Knauber T."/>
            <person name="Konietzny S."/>
            <person name="Kopp M."/>
            <person name="Krause L."/>
            <person name="Krug D."/>
            <person name="Linke B."/>
            <person name="Mahmud T."/>
            <person name="Martinez-Arias R."/>
            <person name="McHardy A.C."/>
            <person name="Merai M."/>
            <person name="Meyer F."/>
            <person name="Mormann S."/>
            <person name="Munoz-Dorado J."/>
            <person name="Perez J."/>
            <person name="Pradella S."/>
            <person name="Rachid S."/>
            <person name="Raddatz G."/>
            <person name="Rosenau F."/>
            <person name="Rueckert C."/>
            <person name="Sasse F."/>
            <person name="Scharfe M."/>
            <person name="Schuster S.C."/>
            <person name="Suen G."/>
            <person name="Treuner-Lange A."/>
            <person name="Velicer G.J."/>
            <person name="Vorholter F.-J."/>
            <person name="Weissman K.J."/>
            <person name="Welch R.D."/>
            <person name="Wenzel S.C."/>
            <person name="Whitworth D.E."/>
            <person name="Wilhelm S."/>
            <person name="Wittmann C."/>
            <person name="Bloecker H."/>
            <person name="Puehler A."/>
            <person name="Mueller R."/>
        </authorList>
    </citation>
    <scope>NUCLEOTIDE SEQUENCE [LARGE SCALE GENOMIC DNA]</scope>
    <source>
        <strain evidence="3">So ce56</strain>
    </source>
</reference>
<evidence type="ECO:0000256" key="1">
    <source>
        <dbReference type="SAM" id="MobiDB-lite"/>
    </source>
</evidence>
<feature type="region of interest" description="Disordered" evidence="1">
    <location>
        <begin position="14"/>
        <end position="35"/>
    </location>
</feature>
<protein>
    <submittedName>
        <fullName evidence="2">Uncharacterized protein</fullName>
    </submittedName>
</protein>
<proteinExistence type="predicted"/>
<dbReference type="EMBL" id="AM746676">
    <property type="protein sequence ID" value="CAN99265.1"/>
    <property type="molecule type" value="Genomic_DNA"/>
</dbReference>
<dbReference type="HOGENOM" id="CLU_3173281_0_0_7"/>
<dbReference type="KEGG" id="scl:sce9093"/>
<evidence type="ECO:0000313" key="3">
    <source>
        <dbReference type="Proteomes" id="UP000002139"/>
    </source>
</evidence>
<dbReference type="Proteomes" id="UP000002139">
    <property type="component" value="Chromosome"/>
</dbReference>
<name>A9GA03_SORC5</name>
<gene>
    <name evidence="2" type="ordered locus">sce9093</name>
</gene>
<keyword evidence="3" id="KW-1185">Reference proteome</keyword>